<reference evidence="4 5" key="1">
    <citation type="submission" date="2019-03" db="EMBL/GenBank/DDBJ databases">
        <title>The genome sequence of Nitrosococcus wardiae strain D1FHST reveals the archetypal metabolic capacity of ammonia-oxidizing Gammaproteobacteria.</title>
        <authorList>
            <person name="Wang L."/>
            <person name="Lim C.K."/>
            <person name="Hanson T.E."/>
            <person name="Dang H."/>
            <person name="Klotz M.G."/>
        </authorList>
    </citation>
    <scope>NUCLEOTIDE SEQUENCE [LARGE SCALE GENOMIC DNA]</scope>
    <source>
        <strain evidence="4 5">D1FHS</strain>
    </source>
</reference>
<organism evidence="4 5">
    <name type="scientific">Nitrosococcus wardiae</name>
    <dbReference type="NCBI Taxonomy" id="1814290"/>
    <lineage>
        <taxon>Bacteria</taxon>
        <taxon>Pseudomonadati</taxon>
        <taxon>Pseudomonadota</taxon>
        <taxon>Gammaproteobacteria</taxon>
        <taxon>Chromatiales</taxon>
        <taxon>Chromatiaceae</taxon>
        <taxon>Nitrosococcus</taxon>
    </lineage>
</organism>
<keyword evidence="5" id="KW-1185">Reference proteome</keyword>
<comment type="similarity">
    <text evidence="1">Belongs to the HypE family.</text>
</comment>
<feature type="domain" description="PurM-like N-terminal" evidence="2">
    <location>
        <begin position="40"/>
        <end position="145"/>
    </location>
</feature>
<dbReference type="PIRSF" id="PIRSF005644">
    <property type="entry name" value="Hdrgns_mtr_HypE"/>
    <property type="match status" value="1"/>
</dbReference>
<dbReference type="InterPro" id="IPR010918">
    <property type="entry name" value="PurM-like_C_dom"/>
</dbReference>
<protein>
    <submittedName>
        <fullName evidence="4">AIR synthase</fullName>
    </submittedName>
</protein>
<dbReference type="InterPro" id="IPR036921">
    <property type="entry name" value="PurM-like_N_sf"/>
</dbReference>
<evidence type="ECO:0000259" key="3">
    <source>
        <dbReference type="Pfam" id="PF02769"/>
    </source>
</evidence>
<dbReference type="SUPFAM" id="SSF56042">
    <property type="entry name" value="PurM C-terminal domain-like"/>
    <property type="match status" value="1"/>
</dbReference>
<name>A0A4P7C1T4_9GAMM</name>
<dbReference type="GO" id="GO:0051604">
    <property type="term" value="P:protein maturation"/>
    <property type="evidence" value="ECO:0007669"/>
    <property type="project" value="TreeGrafter"/>
</dbReference>
<dbReference type="KEGG" id="nwr:E3U44_12805"/>
<dbReference type="InterPro" id="IPR016188">
    <property type="entry name" value="PurM-like_N"/>
</dbReference>
<feature type="domain" description="PurM-like C-terminal" evidence="3">
    <location>
        <begin position="158"/>
        <end position="311"/>
    </location>
</feature>
<evidence type="ECO:0000313" key="4">
    <source>
        <dbReference type="EMBL" id="QBQ56568.1"/>
    </source>
</evidence>
<dbReference type="Proteomes" id="UP000294325">
    <property type="component" value="Chromosome"/>
</dbReference>
<dbReference type="PANTHER" id="PTHR30303">
    <property type="entry name" value="HYDROGENASE ISOENZYMES FORMATION PROTEIN HYPE"/>
    <property type="match status" value="1"/>
</dbReference>
<evidence type="ECO:0000313" key="5">
    <source>
        <dbReference type="Proteomes" id="UP000294325"/>
    </source>
</evidence>
<evidence type="ECO:0000259" key="2">
    <source>
        <dbReference type="Pfam" id="PF00586"/>
    </source>
</evidence>
<dbReference type="AlphaFoldDB" id="A0A4P7C1T4"/>
<dbReference type="Pfam" id="PF02769">
    <property type="entry name" value="AIRS_C"/>
    <property type="match status" value="1"/>
</dbReference>
<dbReference type="Pfam" id="PF00586">
    <property type="entry name" value="AIRS"/>
    <property type="match status" value="1"/>
</dbReference>
<dbReference type="Gene3D" id="3.90.650.10">
    <property type="entry name" value="PurM-like C-terminal domain"/>
    <property type="match status" value="1"/>
</dbReference>
<dbReference type="OrthoDB" id="9801934at2"/>
<proteinExistence type="inferred from homology"/>
<evidence type="ECO:0000256" key="1">
    <source>
        <dbReference type="ARBA" id="ARBA00006243"/>
    </source>
</evidence>
<dbReference type="EMBL" id="CP038033">
    <property type="protein sequence ID" value="QBQ56568.1"/>
    <property type="molecule type" value="Genomic_DNA"/>
</dbReference>
<dbReference type="Gene3D" id="3.30.1330.10">
    <property type="entry name" value="PurM-like, N-terminal domain"/>
    <property type="match status" value="1"/>
</dbReference>
<sequence>MDMEKFFPVGKLPAPLLARLLAKAPVEDPAVLLGPGIGLDCAVVAVGETLLVYKSDPITFTTDKIGDYLVQVNVNDIATTGAVPRWFMVTLLLPEGRTTVDSVETIIDQIYAACRHINVAVIGGHTEITQGLERPIGVGTMIGEVSRDHLITPRGAAPHDRILLTKGVPIEATAILAREFPGMLEGTLSRVELEQAQNFLHDPGICVLRDAQVALQAGRVTAMHDPTEGGVATALWELAEASGCSLYIDPAVVVVPPLAARICQALELDPLAAIASGALLLTVPPEEAAAICSALKEEGIPCTEIGEVQVGAPSVWCKTPTERALLPRPKQDEIARQQNTRCYF</sequence>
<dbReference type="SUPFAM" id="SSF55326">
    <property type="entry name" value="PurM N-terminal domain-like"/>
    <property type="match status" value="1"/>
</dbReference>
<dbReference type="PANTHER" id="PTHR30303:SF4">
    <property type="entry name" value="HYDROGENASE EXPRESSION_FORMATION PROTEIN HYPE"/>
    <property type="match status" value="1"/>
</dbReference>
<gene>
    <name evidence="4" type="ORF">E3U44_12805</name>
</gene>
<dbReference type="InterPro" id="IPR011854">
    <property type="entry name" value="HypE"/>
</dbReference>
<dbReference type="InterPro" id="IPR036676">
    <property type="entry name" value="PurM-like_C_sf"/>
</dbReference>
<accession>A0A4P7C1T4</accession>
<dbReference type="CDD" id="cd06061">
    <property type="entry name" value="PurM-like1"/>
    <property type="match status" value="1"/>
</dbReference>